<comment type="caution">
    <text evidence="2">The sequence shown here is derived from an EMBL/GenBank/DDBJ whole genome shotgun (WGS) entry which is preliminary data.</text>
</comment>
<dbReference type="InterPro" id="IPR002575">
    <property type="entry name" value="Aminoglycoside_PTrfase"/>
</dbReference>
<sequence>MSTRQAFAPTPAAAAYVGERFGLAGTALGAEPTARGLCGRIWELTAAGTRHALKELFWDDDQDEQEIRGRVRFETAARAAGVGCPQSLPTVDGDYLCRLPPELGNVYVRLYSWIDGRPLTPADHAAEHAADWLGDCLARLHRLALRDPGAGAPDSRFERVPTADQWQELLDALRAQRVEWADGLERLMPAVGELSELVVPLDRDALVMCHLDLTPANVMRERTGGFVLVDWDNAGPGSADHELAAALMAWHAPDGRARTDRVAATAAAYARAGGPGRVRDLSCFSGYLGTVLNNLYTQASVAIAADAHEEHRELARTKVRQVMANLPSRSALEQVGLSAENR</sequence>
<dbReference type="Gene3D" id="3.90.1200.10">
    <property type="match status" value="1"/>
</dbReference>
<evidence type="ECO:0000313" key="2">
    <source>
        <dbReference type="EMBL" id="GAA2239520.1"/>
    </source>
</evidence>
<proteinExistence type="predicted"/>
<protein>
    <recommendedName>
        <fullName evidence="1">Aminoglycoside phosphotransferase domain-containing protein</fullName>
    </recommendedName>
</protein>
<accession>A0ABN3DR04</accession>
<name>A0ABN3DR04_9ACTN</name>
<dbReference type="InterPro" id="IPR011009">
    <property type="entry name" value="Kinase-like_dom_sf"/>
</dbReference>
<evidence type="ECO:0000313" key="3">
    <source>
        <dbReference type="Proteomes" id="UP001500305"/>
    </source>
</evidence>
<organism evidence="2 3">
    <name type="scientific">Kitasatospora cystarginea</name>
    <dbReference type="NCBI Taxonomy" id="58350"/>
    <lineage>
        <taxon>Bacteria</taxon>
        <taxon>Bacillati</taxon>
        <taxon>Actinomycetota</taxon>
        <taxon>Actinomycetes</taxon>
        <taxon>Kitasatosporales</taxon>
        <taxon>Streptomycetaceae</taxon>
        <taxon>Kitasatospora</taxon>
    </lineage>
</organism>
<dbReference type="EMBL" id="BAAATR010000007">
    <property type="protein sequence ID" value="GAA2239520.1"/>
    <property type="molecule type" value="Genomic_DNA"/>
</dbReference>
<dbReference type="SUPFAM" id="SSF56112">
    <property type="entry name" value="Protein kinase-like (PK-like)"/>
    <property type="match status" value="1"/>
</dbReference>
<dbReference type="Pfam" id="PF01636">
    <property type="entry name" value="APH"/>
    <property type="match status" value="1"/>
</dbReference>
<reference evidence="2 3" key="1">
    <citation type="journal article" date="2019" name="Int. J. Syst. Evol. Microbiol.">
        <title>The Global Catalogue of Microorganisms (GCM) 10K type strain sequencing project: providing services to taxonomists for standard genome sequencing and annotation.</title>
        <authorList>
            <consortium name="The Broad Institute Genomics Platform"/>
            <consortium name="The Broad Institute Genome Sequencing Center for Infectious Disease"/>
            <person name="Wu L."/>
            <person name="Ma J."/>
        </authorList>
    </citation>
    <scope>NUCLEOTIDE SEQUENCE [LARGE SCALE GENOMIC DNA]</scope>
    <source>
        <strain evidence="2 3">JCM 7356</strain>
    </source>
</reference>
<gene>
    <name evidence="2" type="ORF">GCM10010430_21000</name>
</gene>
<dbReference type="RefSeq" id="WP_344636014.1">
    <property type="nucleotide sequence ID" value="NZ_BAAATR010000007.1"/>
</dbReference>
<evidence type="ECO:0000259" key="1">
    <source>
        <dbReference type="Pfam" id="PF01636"/>
    </source>
</evidence>
<keyword evidence="3" id="KW-1185">Reference proteome</keyword>
<dbReference type="Proteomes" id="UP001500305">
    <property type="component" value="Unassembled WGS sequence"/>
</dbReference>
<feature type="domain" description="Aminoglycoside phosphotransferase" evidence="1">
    <location>
        <begin position="64"/>
        <end position="271"/>
    </location>
</feature>